<feature type="domain" description="ABC transmembrane type-1" evidence="11">
    <location>
        <begin position="31"/>
        <end position="317"/>
    </location>
</feature>
<dbReference type="PANTHER" id="PTHR24221">
    <property type="entry name" value="ATP-BINDING CASSETTE SUB-FAMILY B"/>
    <property type="match status" value="1"/>
</dbReference>
<dbReference type="PROSITE" id="PS00211">
    <property type="entry name" value="ABC_TRANSPORTER_1"/>
    <property type="match status" value="1"/>
</dbReference>
<dbReference type="SUPFAM" id="SSF52540">
    <property type="entry name" value="P-loop containing nucleoside triphosphate hydrolases"/>
    <property type="match status" value="1"/>
</dbReference>
<evidence type="ECO:0000256" key="1">
    <source>
        <dbReference type="ARBA" id="ARBA00004651"/>
    </source>
</evidence>
<comment type="similarity">
    <text evidence="2">Belongs to the ABC transporter superfamily.</text>
</comment>
<keyword evidence="6 9" id="KW-1133">Transmembrane helix</keyword>
<dbReference type="InterPro" id="IPR011527">
    <property type="entry name" value="ABC1_TM_dom"/>
</dbReference>
<evidence type="ECO:0000256" key="4">
    <source>
        <dbReference type="ARBA" id="ARBA00022741"/>
    </source>
</evidence>
<feature type="transmembrane region" description="Helical" evidence="9">
    <location>
        <begin position="263"/>
        <end position="287"/>
    </location>
</feature>
<evidence type="ECO:0000256" key="9">
    <source>
        <dbReference type="SAM" id="Phobius"/>
    </source>
</evidence>
<keyword evidence="7 9" id="KW-0472">Membrane</keyword>
<dbReference type="Pfam" id="PF00005">
    <property type="entry name" value="ABC_tran"/>
    <property type="match status" value="1"/>
</dbReference>
<dbReference type="Gene3D" id="3.40.50.300">
    <property type="entry name" value="P-loop containing nucleotide triphosphate hydrolases"/>
    <property type="match status" value="1"/>
</dbReference>
<comment type="subcellular location">
    <subcellularLocation>
        <location evidence="1">Cell membrane</location>
        <topology evidence="1">Multi-pass membrane protein</topology>
    </subcellularLocation>
</comment>
<dbReference type="GO" id="GO:0005524">
    <property type="term" value="F:ATP binding"/>
    <property type="evidence" value="ECO:0007669"/>
    <property type="project" value="UniProtKB-KW"/>
</dbReference>
<feature type="domain" description="ABC transporter" evidence="10">
    <location>
        <begin position="364"/>
        <end position="600"/>
    </location>
</feature>
<dbReference type="Proteomes" id="UP001271249">
    <property type="component" value="Unassembled WGS sequence"/>
</dbReference>
<dbReference type="EMBL" id="JAVIJC010000009">
    <property type="protein sequence ID" value="MDX8492152.1"/>
    <property type="molecule type" value="Genomic_DNA"/>
</dbReference>
<feature type="transmembrane region" description="Helical" evidence="9">
    <location>
        <begin position="181"/>
        <end position="201"/>
    </location>
</feature>
<evidence type="ECO:0000256" key="3">
    <source>
        <dbReference type="ARBA" id="ARBA00022692"/>
    </source>
</evidence>
<keyword evidence="13" id="KW-1185">Reference proteome</keyword>
<keyword evidence="3 9" id="KW-0812">Transmembrane</keyword>
<dbReference type="SMART" id="SM00382">
    <property type="entry name" value="AAA"/>
    <property type="match status" value="1"/>
</dbReference>
<dbReference type="PROSITE" id="PS50893">
    <property type="entry name" value="ABC_TRANSPORTER_2"/>
    <property type="match status" value="1"/>
</dbReference>
<evidence type="ECO:0000256" key="5">
    <source>
        <dbReference type="ARBA" id="ARBA00022840"/>
    </source>
</evidence>
<dbReference type="Gene3D" id="1.20.1560.10">
    <property type="entry name" value="ABC transporter type 1, transmembrane domain"/>
    <property type="match status" value="1"/>
</dbReference>
<dbReference type="InterPro" id="IPR017871">
    <property type="entry name" value="ABC_transporter-like_CS"/>
</dbReference>
<proteinExistence type="inferred from homology"/>
<evidence type="ECO:0000256" key="6">
    <source>
        <dbReference type="ARBA" id="ARBA00022989"/>
    </source>
</evidence>
<evidence type="ECO:0000256" key="7">
    <source>
        <dbReference type="ARBA" id="ARBA00023136"/>
    </source>
</evidence>
<organism evidence="12 13">
    <name type="scientific">Mesorhizobium captivum</name>
    <dbReference type="NCBI Taxonomy" id="3072319"/>
    <lineage>
        <taxon>Bacteria</taxon>
        <taxon>Pseudomonadati</taxon>
        <taxon>Pseudomonadota</taxon>
        <taxon>Alphaproteobacteria</taxon>
        <taxon>Hyphomicrobiales</taxon>
        <taxon>Phyllobacteriaceae</taxon>
        <taxon>Mesorhizobium</taxon>
    </lineage>
</organism>
<feature type="region of interest" description="Disordered" evidence="8">
    <location>
        <begin position="599"/>
        <end position="637"/>
    </location>
</feature>
<comment type="caution">
    <text evidence="12">The sequence shown here is derived from an EMBL/GenBank/DDBJ whole genome shotgun (WGS) entry which is preliminary data.</text>
</comment>
<dbReference type="InterPro" id="IPR036640">
    <property type="entry name" value="ABC1_TM_sf"/>
</dbReference>
<dbReference type="InterPro" id="IPR039421">
    <property type="entry name" value="Type_1_exporter"/>
</dbReference>
<dbReference type="InterPro" id="IPR003593">
    <property type="entry name" value="AAA+_ATPase"/>
</dbReference>
<gene>
    <name evidence="12" type="ORF">RFN29_11230</name>
</gene>
<dbReference type="RefSeq" id="WP_320226151.1">
    <property type="nucleotide sequence ID" value="NZ_JAVIJB010000013.1"/>
</dbReference>
<evidence type="ECO:0000256" key="8">
    <source>
        <dbReference type="SAM" id="MobiDB-lite"/>
    </source>
</evidence>
<dbReference type="SUPFAM" id="SSF90123">
    <property type="entry name" value="ABC transporter transmembrane region"/>
    <property type="match status" value="1"/>
</dbReference>
<evidence type="ECO:0000313" key="13">
    <source>
        <dbReference type="Proteomes" id="UP001271249"/>
    </source>
</evidence>
<dbReference type="Pfam" id="PF00664">
    <property type="entry name" value="ABC_membrane"/>
    <property type="match status" value="1"/>
</dbReference>
<feature type="transmembrane region" description="Helical" evidence="9">
    <location>
        <begin position="75"/>
        <end position="101"/>
    </location>
</feature>
<accession>A0ABU4YYV5</accession>
<dbReference type="InterPro" id="IPR027417">
    <property type="entry name" value="P-loop_NTPase"/>
</dbReference>
<keyword evidence="5 12" id="KW-0067">ATP-binding</keyword>
<keyword evidence="4" id="KW-0547">Nucleotide-binding</keyword>
<feature type="transmembrane region" description="Helical" evidence="9">
    <location>
        <begin position="32"/>
        <end position="55"/>
    </location>
</feature>
<dbReference type="PROSITE" id="PS50929">
    <property type="entry name" value="ABC_TM1F"/>
    <property type="match status" value="1"/>
</dbReference>
<dbReference type="InterPro" id="IPR003439">
    <property type="entry name" value="ABC_transporter-like_ATP-bd"/>
</dbReference>
<evidence type="ECO:0000259" key="11">
    <source>
        <dbReference type="PROSITE" id="PS50929"/>
    </source>
</evidence>
<sequence length="637" mass="69191">MARSSKLRLSLLRDVAGFGGVMAHIGGRRTATAVAFLILGSLTEGLSILLLIPLLHLIGNADQDFAVRMPNALRWVAPGGTLSLATVLALLVALVALQAMFNRFKSLYMARLLYDFVNRVRMNLFESIGKARWGVFTRMRSSDLDHALTGDIDRVQAAAFSLLMLAQTALLLAGYLVVSLFISPVMTSFAILIGVLLFVALQPFRARATAYGRVLTGSRQDQYRTVSEFLSGIKVAKSMNVEAGYFTQLRATLEKMKADNIAYVRNSTIGTALFQVTSVIGLSLFIYIALVRFHLSLAEIVVLLLVFMRVAPRFMDMQVQAQQMLINLPAYTAMQALKARFDAERETLPGDAGHGARLSLDTGLNVRDVLFAYGDGDGKPVVEGITFGLPAGKVTALIGPSGSGKSTIADMLLGLLEPTEGTILADGVEITAKNRRAWRDQVAYVPQDVFLLHDTIAANLRLAAPQASDEELWAALRKAHAADFVERLDRRLETVVGDRGVRLSGGERQRIALARALLRKPLLLILDEATSALDWQNQSLIAQSIEDLRGQMTILTIAHRPSMIAFADWVVAIESGRIVEVGQYQRLKAKSGSRLARMLSGERAERETATPADKVLADNAPLPAPGERSAEAAAPGA</sequence>
<name>A0ABU4YYV5_9HYPH</name>
<protein>
    <submittedName>
        <fullName evidence="12">ABC transporter ATP-binding protein</fullName>
    </submittedName>
</protein>
<evidence type="ECO:0000313" key="12">
    <source>
        <dbReference type="EMBL" id="MDX8492152.1"/>
    </source>
</evidence>
<reference evidence="12 13" key="1">
    <citation type="submission" date="2023-08" db="EMBL/GenBank/DDBJ databases">
        <title>Implementing the SeqCode for naming new Mesorhizobium species isolated from Vachellia karroo root nodules.</title>
        <authorList>
            <person name="Van Lill M."/>
        </authorList>
    </citation>
    <scope>NUCLEOTIDE SEQUENCE [LARGE SCALE GENOMIC DNA]</scope>
    <source>
        <strain evidence="12 13">VK22B</strain>
    </source>
</reference>
<evidence type="ECO:0000256" key="2">
    <source>
        <dbReference type="ARBA" id="ARBA00005417"/>
    </source>
</evidence>
<dbReference type="PANTHER" id="PTHR24221:SF654">
    <property type="entry name" value="ATP-BINDING CASSETTE SUB-FAMILY B MEMBER 6"/>
    <property type="match status" value="1"/>
</dbReference>
<feature type="transmembrane region" description="Helical" evidence="9">
    <location>
        <begin position="157"/>
        <end position="175"/>
    </location>
</feature>
<evidence type="ECO:0000259" key="10">
    <source>
        <dbReference type="PROSITE" id="PS50893"/>
    </source>
</evidence>